<feature type="compositionally biased region" description="Low complexity" evidence="1">
    <location>
        <begin position="647"/>
        <end position="663"/>
    </location>
</feature>
<feature type="compositionally biased region" description="Polar residues" evidence="1">
    <location>
        <begin position="1224"/>
        <end position="1238"/>
    </location>
</feature>
<feature type="compositionally biased region" description="Basic residues" evidence="1">
    <location>
        <begin position="439"/>
        <end position="449"/>
    </location>
</feature>
<feature type="compositionally biased region" description="Basic and acidic residues" evidence="1">
    <location>
        <begin position="1181"/>
        <end position="1192"/>
    </location>
</feature>
<proteinExistence type="predicted"/>
<evidence type="ECO:0000313" key="2">
    <source>
        <dbReference type="Proteomes" id="UP000504606"/>
    </source>
</evidence>
<dbReference type="Proteomes" id="UP000504606">
    <property type="component" value="Unplaced"/>
</dbReference>
<feature type="compositionally biased region" description="Low complexity" evidence="1">
    <location>
        <begin position="1384"/>
        <end position="1393"/>
    </location>
</feature>
<feature type="compositionally biased region" description="Polar residues" evidence="1">
    <location>
        <begin position="394"/>
        <end position="406"/>
    </location>
</feature>
<feature type="compositionally biased region" description="Polar residues" evidence="1">
    <location>
        <begin position="486"/>
        <end position="497"/>
    </location>
</feature>
<feature type="region of interest" description="Disordered" evidence="1">
    <location>
        <begin position="738"/>
        <end position="765"/>
    </location>
</feature>
<feature type="compositionally biased region" description="Low complexity" evidence="1">
    <location>
        <begin position="1166"/>
        <end position="1179"/>
    </location>
</feature>
<feature type="compositionally biased region" description="Gly residues" evidence="1">
    <location>
        <begin position="427"/>
        <end position="438"/>
    </location>
</feature>
<feature type="region of interest" description="Disordered" evidence="1">
    <location>
        <begin position="305"/>
        <end position="621"/>
    </location>
</feature>
<organism evidence="2 3">
    <name type="scientific">Frankliniella occidentalis</name>
    <name type="common">Western flower thrips</name>
    <name type="synonym">Euthrips occidentalis</name>
    <dbReference type="NCBI Taxonomy" id="133901"/>
    <lineage>
        <taxon>Eukaryota</taxon>
        <taxon>Metazoa</taxon>
        <taxon>Ecdysozoa</taxon>
        <taxon>Arthropoda</taxon>
        <taxon>Hexapoda</taxon>
        <taxon>Insecta</taxon>
        <taxon>Pterygota</taxon>
        <taxon>Neoptera</taxon>
        <taxon>Paraneoptera</taxon>
        <taxon>Thysanoptera</taxon>
        <taxon>Terebrantia</taxon>
        <taxon>Thripoidea</taxon>
        <taxon>Thripidae</taxon>
        <taxon>Frankliniella</taxon>
    </lineage>
</organism>
<feature type="compositionally biased region" description="Low complexity" evidence="1">
    <location>
        <begin position="986"/>
        <end position="995"/>
    </location>
</feature>
<feature type="region of interest" description="Disordered" evidence="1">
    <location>
        <begin position="1436"/>
        <end position="1455"/>
    </location>
</feature>
<dbReference type="GeneID" id="113206961"/>
<reference evidence="3" key="1">
    <citation type="submission" date="2025-08" db="UniProtKB">
        <authorList>
            <consortium name="RefSeq"/>
        </authorList>
    </citation>
    <scope>IDENTIFICATION</scope>
    <source>
        <tissue evidence="3">Whole organism</tissue>
    </source>
</reference>
<feature type="compositionally biased region" description="Basic residues" evidence="1">
    <location>
        <begin position="1001"/>
        <end position="1013"/>
    </location>
</feature>
<protein>
    <submittedName>
        <fullName evidence="3">Mucin-5AC</fullName>
    </submittedName>
</protein>
<feature type="compositionally biased region" description="Basic residues" evidence="1">
    <location>
        <begin position="1201"/>
        <end position="1216"/>
    </location>
</feature>
<feature type="region of interest" description="Disordered" evidence="1">
    <location>
        <begin position="804"/>
        <end position="1055"/>
    </location>
</feature>
<feature type="compositionally biased region" description="Low complexity" evidence="1">
    <location>
        <begin position="1256"/>
        <end position="1266"/>
    </location>
</feature>
<dbReference type="RefSeq" id="XP_052120243.1">
    <property type="nucleotide sequence ID" value="XM_052264283.1"/>
</dbReference>
<feature type="compositionally biased region" description="Polar residues" evidence="1">
    <location>
        <begin position="504"/>
        <end position="539"/>
    </location>
</feature>
<feature type="compositionally biased region" description="Low complexity" evidence="1">
    <location>
        <begin position="326"/>
        <end position="345"/>
    </location>
</feature>
<feature type="compositionally biased region" description="Low complexity" evidence="1">
    <location>
        <begin position="870"/>
        <end position="886"/>
    </location>
</feature>
<evidence type="ECO:0000256" key="1">
    <source>
        <dbReference type="SAM" id="MobiDB-lite"/>
    </source>
</evidence>
<feature type="compositionally biased region" description="Basic and acidic residues" evidence="1">
    <location>
        <begin position="1112"/>
        <end position="1122"/>
    </location>
</feature>
<feature type="region of interest" description="Disordered" evidence="1">
    <location>
        <begin position="638"/>
        <end position="665"/>
    </location>
</feature>
<feature type="compositionally biased region" description="Low complexity" evidence="1">
    <location>
        <begin position="1318"/>
        <end position="1345"/>
    </location>
</feature>
<feature type="compositionally biased region" description="Polar residues" evidence="1">
    <location>
        <begin position="1014"/>
        <end position="1024"/>
    </location>
</feature>
<name>A0A9C6WXN9_FRAOC</name>
<accession>A0A9C6WXN9</accession>
<feature type="compositionally biased region" description="Low complexity" evidence="1">
    <location>
        <begin position="553"/>
        <end position="579"/>
    </location>
</feature>
<feature type="region of interest" description="Disordered" evidence="1">
    <location>
        <begin position="778"/>
        <end position="797"/>
    </location>
</feature>
<feature type="compositionally biased region" description="Low complexity" evidence="1">
    <location>
        <begin position="807"/>
        <end position="843"/>
    </location>
</feature>
<evidence type="ECO:0000313" key="3">
    <source>
        <dbReference type="RefSeq" id="XP_052120243.1"/>
    </source>
</evidence>
<dbReference type="OrthoDB" id="6382824at2759"/>
<feature type="region of interest" description="Disordered" evidence="1">
    <location>
        <begin position="1087"/>
        <end position="1393"/>
    </location>
</feature>
<sequence length="1455" mass="156069">MSEYSDGLIEFISGSVMRWLGLMLLVTGAACAAGPQARWSAPAPDARQRSAEDLEAAESEWVPLAAPCPTCRAQGNNAPANTASLIDDDFGLTPPKAPVVQRQIFSARQPSFFPQDFPAASPSHSPFFPPAASPQPKQLFGSAAPSAQPQQQQPANHFLQQVGIPDNLQQFILSPPKQDFPLPNVQQVFVGPANLQPPKGYAKFELPYLSSLDTNRVERKVNKLPFFVAPLSFNPPAGYSKILLPPPHIGSVVVNSNVSSAQQQQLQQQLQQSPLPQLHEKDAPFTKTTATPPAFQSTVTFSLPSEITPVNPRLPTLVNSLDEGRPSPTAQQQSPTTPVTPVSHTTPRRQPYLRPTGPTTPLPPATAAPTARTTARRPPPPRPSPRTTEAAPVSTESYSPAVSVTPSPELASASPDQADPSFQSQRVGGGAGGVGPNGKRGRKRLRNQHRLNQQAPAEDAVRSSTEQQNMVSPTTERVTPARFSPENINLLQQTPSFPTERPTFGSSPFQTERPYSSTPFQKTDRPNFSTFQTEVQPNFSERPAFSTFPTERPSFGQSFSPSFGSSLAPTPPAFEATTPRNLDVQPASINGFLQQEQQPQPEEPVDINQIQFPGPNSGFQQEFFSTRLENGKVQYQYNLQPTPQSPQPAVQPQEPVVSQPDSQADFQPSFVRVRGRIQHQQQQQQLSLLPHVPVELQKAVKVNPRPALETPATTAFSQDAPSGPGNNLAVRVRGKIRSRPRQHFQQQQQQQQQQAEEEQVQPDAQPEQFLKETVIERTTTSTTPAPPSSVSYFQGGSVSAQTEAPITTVQQQQPQEQELAVTQQQQVSEEPITETTQPSTSTTRAGVRKYSSFTRTGAPRRPGLRVAGQTTAAPVSTTTAATTQRPRGTRRPPQLVNGAAVRGRVRARPTSTTEATGPDSADAPVTPDLYGRRRGPHAPTRTPPSAQANEVLDSDHQESVSPPRSAVQRFESRRRHPEDAQAAVTAPSEQPAEEQPAPHPVRVRVRRPGHRRQTTPAPVTGSDQSHADSKLAFALDNGEIGKDSQYGEKQGAAVARPLEESLPTVTALEAHPTFDWSAHSGTALQDGWSATHAGRGPLPPLQYSVSGAQGEVDAKPSEHSDDPSDYLEPTSGRPNRPASLDSISAQDVDNVMKALEEVGLLDGQTASPASPAADPSAPDQDILKEDTHKKAVDPTTQKKSGNGRRRGNWVRVRVKRPRDGLATAESQNAGSFPGNSVLTVVPPSAESKDAFEKGVSPSSPSAPSAADVELPAPTTTGVSFSEDVVTSLAEEEPEATVATTPRISSLSIAADAVDEKAPVPSEPSAEASAEPSAEPAPTNEPASAPQSTLIPATSSSASGSEDDADALRVSTTTSTPAGDLEEATTPVTTTTTPGVSRVKALLKAQQEQEQLSKFLGSTTSTKVSMETEICFRGRCVKTKGKEGKEQQQQDQVPAE</sequence>
<keyword evidence="2" id="KW-1185">Reference proteome</keyword>
<feature type="compositionally biased region" description="Polar residues" evidence="1">
    <location>
        <begin position="462"/>
        <end position="477"/>
    </location>
</feature>
<gene>
    <name evidence="3" type="primary">LOC113206961</name>
</gene>
<dbReference type="KEGG" id="foc:113206961"/>
<feature type="region of interest" description="Disordered" evidence="1">
    <location>
        <begin position="118"/>
        <end position="149"/>
    </location>
</feature>
<feature type="compositionally biased region" description="Low complexity" evidence="1">
    <location>
        <begin position="745"/>
        <end position="754"/>
    </location>
</feature>